<dbReference type="GO" id="GO:0071555">
    <property type="term" value="P:cell wall organization"/>
    <property type="evidence" value="ECO:0007669"/>
    <property type="project" value="UniProtKB-KW"/>
</dbReference>
<keyword evidence="5 7" id="KW-0456">Lyase</keyword>
<dbReference type="STRING" id="392015.SAMN05421543_11489"/>
<dbReference type="InterPro" id="IPR003770">
    <property type="entry name" value="MLTG-like"/>
</dbReference>
<dbReference type="CDD" id="cd08010">
    <property type="entry name" value="MltG_like"/>
    <property type="match status" value="1"/>
</dbReference>
<keyword evidence="1 7" id="KW-1003">Cell membrane</keyword>
<dbReference type="eggNOG" id="COG1559">
    <property type="taxonomic scope" value="Bacteria"/>
</dbReference>
<dbReference type="Proteomes" id="UP000183508">
    <property type="component" value="Unassembled WGS sequence"/>
</dbReference>
<feature type="site" description="Important for catalytic activity" evidence="7">
    <location>
        <position position="240"/>
    </location>
</feature>
<protein>
    <recommendedName>
        <fullName evidence="7">Endolytic murein transglycosylase</fullName>
        <ecNumber evidence="7">4.2.2.29</ecNumber>
    </recommendedName>
    <alternativeName>
        <fullName evidence="7">Peptidoglycan lytic transglycosylase</fullName>
    </alternativeName>
    <alternativeName>
        <fullName evidence="7">Peptidoglycan polymerization terminase</fullName>
    </alternativeName>
</protein>
<sequence length="362" mass="39529">MNEQTPMQASAPQSRRWLWRVLLAAACLLVLAAAAAGAWVWQALRPAAGTGAADITIRPGEPLAEVADDLAAAGCIRSAGVFRLYAHWSGQAGRVQAGHYRIARGLPLPVVLAQLVGGDVVSDTVTVTIPEGFTVTQIADRLQAAGVCSRQAFLDAVQHDDYPFDFVKAIPANAKIQWRLEGYLFPDTYQFTRGEKAHDVVAEMLRTFDARVTPEMRATAKAEGKTLHQVLTEASMIEREARVDKERAVIASVIENRLHQTPPMKLQIDATVEYVLGHRDVLTDKDLQVDNPYNTYRYAGLPPGPIANPGLASIEAALHPAHTSYLYYVVKNDGSGEHFFATTYAQQLHNEAVSRANLKAHS</sequence>
<evidence type="ECO:0000313" key="8">
    <source>
        <dbReference type="EMBL" id="SFU94097.1"/>
    </source>
</evidence>
<evidence type="ECO:0000256" key="6">
    <source>
        <dbReference type="ARBA" id="ARBA00023316"/>
    </source>
</evidence>
<evidence type="ECO:0000256" key="5">
    <source>
        <dbReference type="ARBA" id="ARBA00023239"/>
    </source>
</evidence>
<gene>
    <name evidence="7" type="primary">mltG</name>
    <name evidence="8" type="ORF">SAMN05421543_11489</name>
</gene>
<dbReference type="GO" id="GO:0005886">
    <property type="term" value="C:plasma membrane"/>
    <property type="evidence" value="ECO:0007669"/>
    <property type="project" value="UniProtKB-UniRule"/>
</dbReference>
<dbReference type="PANTHER" id="PTHR30518">
    <property type="entry name" value="ENDOLYTIC MUREIN TRANSGLYCOSYLASE"/>
    <property type="match status" value="1"/>
</dbReference>
<dbReference type="GO" id="GO:0009252">
    <property type="term" value="P:peptidoglycan biosynthetic process"/>
    <property type="evidence" value="ECO:0007669"/>
    <property type="project" value="UniProtKB-UniRule"/>
</dbReference>
<keyword evidence="9" id="KW-1185">Reference proteome</keyword>
<name>A0A1I7K9K0_9BACL</name>
<keyword evidence="4 7" id="KW-0472">Membrane</keyword>
<proteinExistence type="inferred from homology"/>
<organism evidence="8 9">
    <name type="scientific">Alicyclobacillus macrosporangiidus</name>
    <dbReference type="NCBI Taxonomy" id="392015"/>
    <lineage>
        <taxon>Bacteria</taxon>
        <taxon>Bacillati</taxon>
        <taxon>Bacillota</taxon>
        <taxon>Bacilli</taxon>
        <taxon>Bacillales</taxon>
        <taxon>Alicyclobacillaceae</taxon>
        <taxon>Alicyclobacillus</taxon>
    </lineage>
</organism>
<evidence type="ECO:0000256" key="4">
    <source>
        <dbReference type="ARBA" id="ARBA00023136"/>
    </source>
</evidence>
<keyword evidence="3 7" id="KW-1133">Transmembrane helix</keyword>
<dbReference type="GO" id="GO:0008932">
    <property type="term" value="F:lytic endotransglycosylase activity"/>
    <property type="evidence" value="ECO:0007669"/>
    <property type="project" value="UniProtKB-UniRule"/>
</dbReference>
<dbReference type="HAMAP" id="MF_02065">
    <property type="entry name" value="MltG"/>
    <property type="match status" value="1"/>
</dbReference>
<dbReference type="PANTHER" id="PTHR30518:SF2">
    <property type="entry name" value="ENDOLYTIC MUREIN TRANSGLYCOSYLASE"/>
    <property type="match status" value="1"/>
</dbReference>
<reference evidence="9" key="1">
    <citation type="submission" date="2016-10" db="EMBL/GenBank/DDBJ databases">
        <authorList>
            <person name="Varghese N."/>
        </authorList>
    </citation>
    <scope>NUCLEOTIDE SEQUENCE [LARGE SCALE GENOMIC DNA]</scope>
    <source>
        <strain evidence="9">DSM 17980</strain>
    </source>
</reference>
<comment type="similarity">
    <text evidence="7">Belongs to the transglycosylase MltG family.</text>
</comment>
<dbReference type="EMBL" id="FPBV01000014">
    <property type="protein sequence ID" value="SFU94097.1"/>
    <property type="molecule type" value="Genomic_DNA"/>
</dbReference>
<keyword evidence="2 7" id="KW-0812">Transmembrane</keyword>
<evidence type="ECO:0000256" key="2">
    <source>
        <dbReference type="ARBA" id="ARBA00022692"/>
    </source>
</evidence>
<evidence type="ECO:0000256" key="3">
    <source>
        <dbReference type="ARBA" id="ARBA00022989"/>
    </source>
</evidence>
<dbReference type="Pfam" id="PF02618">
    <property type="entry name" value="YceG"/>
    <property type="match status" value="1"/>
</dbReference>
<comment type="function">
    <text evidence="7">Functions as a peptidoglycan terminase that cleaves nascent peptidoglycan strands endolytically to terminate their elongation.</text>
</comment>
<dbReference type="AlphaFoldDB" id="A0A1I7K9K0"/>
<dbReference type="RefSeq" id="WP_245783978.1">
    <property type="nucleotide sequence ID" value="NZ_FPBV01000014.1"/>
</dbReference>
<accession>A0A1I7K9K0</accession>
<dbReference type="Gene3D" id="3.30.1490.480">
    <property type="entry name" value="Endolytic murein transglycosylase"/>
    <property type="match status" value="2"/>
</dbReference>
<dbReference type="EC" id="4.2.2.29" evidence="7"/>
<dbReference type="NCBIfam" id="TIGR00247">
    <property type="entry name" value="endolytic transglycosylase MltG"/>
    <property type="match status" value="1"/>
</dbReference>
<evidence type="ECO:0000313" key="9">
    <source>
        <dbReference type="Proteomes" id="UP000183508"/>
    </source>
</evidence>
<keyword evidence="6 7" id="KW-0961">Cell wall biogenesis/degradation</keyword>
<evidence type="ECO:0000256" key="1">
    <source>
        <dbReference type="ARBA" id="ARBA00022475"/>
    </source>
</evidence>
<comment type="catalytic activity">
    <reaction evidence="7">
        <text>a peptidoglycan chain = a peptidoglycan chain with N-acetyl-1,6-anhydromuramyl-[peptide] at the reducing end + a peptidoglycan chain with N-acetylglucosamine at the non-reducing end.</text>
        <dbReference type="EC" id="4.2.2.29"/>
    </reaction>
</comment>
<evidence type="ECO:0000256" key="7">
    <source>
        <dbReference type="HAMAP-Rule" id="MF_02065"/>
    </source>
</evidence>